<reference evidence="3" key="1">
    <citation type="journal article" date="2011" name="Appl. Environ. Microbiol.">
        <title>Genomic potential of Marinobacter aquaeolei, a biogeochemical 'opportunitroph'.</title>
        <authorList>
            <person name="Singer E."/>
            <person name="Webb E.A."/>
            <person name="Nelson W.C."/>
            <person name="Heidelberg J.F."/>
            <person name="Ivanova N."/>
            <person name="Pati A."/>
            <person name="Edwards K.J."/>
        </authorList>
    </citation>
    <scope>NUCLEOTIDE SEQUENCE [LARGE SCALE GENOMIC DNA]</scope>
    <source>
        <strain evidence="3">ATCC 700491 / DSM 11845 / VT8</strain>
    </source>
</reference>
<dbReference type="InterPro" id="IPR031982">
    <property type="entry name" value="PilE-like"/>
</dbReference>
<dbReference type="eggNOG" id="COG4968">
    <property type="taxonomic scope" value="Bacteria"/>
</dbReference>
<dbReference type="PROSITE" id="PS00409">
    <property type="entry name" value="PROKAR_NTER_METHYL"/>
    <property type="match status" value="1"/>
</dbReference>
<dbReference type="Proteomes" id="UP000000998">
    <property type="component" value="Chromosome"/>
</dbReference>
<dbReference type="STRING" id="351348.Maqu_0872"/>
<gene>
    <name evidence="2" type="ordered locus">Maqu_0872</name>
</gene>
<protein>
    <submittedName>
        <fullName evidence="2">General secretion pathway protein H</fullName>
    </submittedName>
</protein>
<keyword evidence="1" id="KW-1133">Transmembrane helix</keyword>
<organism evidence="2 3">
    <name type="scientific">Marinobacter nauticus (strain ATCC 700491 / DSM 11845 / VT8)</name>
    <name type="common">Marinobacter aquaeolei</name>
    <dbReference type="NCBI Taxonomy" id="351348"/>
    <lineage>
        <taxon>Bacteria</taxon>
        <taxon>Pseudomonadati</taxon>
        <taxon>Pseudomonadota</taxon>
        <taxon>Gammaproteobacteria</taxon>
        <taxon>Pseudomonadales</taxon>
        <taxon>Marinobacteraceae</taxon>
        <taxon>Marinobacter</taxon>
    </lineage>
</organism>
<dbReference type="InterPro" id="IPR012902">
    <property type="entry name" value="N_methyl_site"/>
</dbReference>
<name>A1TYZ9_MARN8</name>
<dbReference type="Pfam" id="PF07963">
    <property type="entry name" value="N_methyl"/>
    <property type="match status" value="1"/>
</dbReference>
<dbReference type="InterPro" id="IPR045584">
    <property type="entry name" value="Pilin-like"/>
</dbReference>
<dbReference type="PANTHER" id="PTHR30093">
    <property type="entry name" value="GENERAL SECRETION PATHWAY PROTEIN G"/>
    <property type="match status" value="1"/>
</dbReference>
<dbReference type="SUPFAM" id="SSF54523">
    <property type="entry name" value="Pili subunits"/>
    <property type="match status" value="1"/>
</dbReference>
<feature type="transmembrane region" description="Helical" evidence="1">
    <location>
        <begin position="12"/>
        <end position="35"/>
    </location>
</feature>
<dbReference type="Gene3D" id="3.30.700.10">
    <property type="entry name" value="Glycoprotein, Type 4 Pilin"/>
    <property type="match status" value="1"/>
</dbReference>
<dbReference type="AlphaFoldDB" id="A1TYZ9"/>
<dbReference type="HOGENOM" id="CLU_091705_6_1_6"/>
<dbReference type="PANTHER" id="PTHR30093:SF47">
    <property type="entry name" value="TYPE IV PILUS NON-CORE MINOR PILIN PILE"/>
    <property type="match status" value="1"/>
</dbReference>
<evidence type="ECO:0000313" key="3">
    <source>
        <dbReference type="Proteomes" id="UP000000998"/>
    </source>
</evidence>
<dbReference type="NCBIfam" id="TIGR02532">
    <property type="entry name" value="IV_pilin_GFxxxE"/>
    <property type="match status" value="1"/>
</dbReference>
<dbReference type="KEGG" id="maq:Maqu_0872"/>
<dbReference type="GO" id="GO:0043683">
    <property type="term" value="P:type IV pilus assembly"/>
    <property type="evidence" value="ECO:0007669"/>
    <property type="project" value="InterPro"/>
</dbReference>
<sequence precursor="true">MIRGKTASNKGFTLIEVMIVVAIVGILAAVAYPSYQDHVRKSRRAEAQSALMGLAAAMERHFTATNSYTGAGAGGGDTGAPGIYYDKVPKDGGTAYYNLTIDSASASAFVVRATPVNGQVGDGFLDLNNQGIRRWDRDNSGSIGTGEDKWTN</sequence>
<evidence type="ECO:0000313" key="2">
    <source>
        <dbReference type="EMBL" id="ABM17968.1"/>
    </source>
</evidence>
<accession>A1TYZ9</accession>
<evidence type="ECO:0000256" key="1">
    <source>
        <dbReference type="SAM" id="Phobius"/>
    </source>
</evidence>
<dbReference type="Pfam" id="PF16732">
    <property type="entry name" value="ComP_DUS"/>
    <property type="match status" value="1"/>
</dbReference>
<proteinExistence type="predicted"/>
<keyword evidence="1" id="KW-0472">Membrane</keyword>
<keyword evidence="1" id="KW-0812">Transmembrane</keyword>
<dbReference type="EMBL" id="CP000514">
    <property type="protein sequence ID" value="ABM17968.1"/>
    <property type="molecule type" value="Genomic_DNA"/>
</dbReference>
<dbReference type="RefSeq" id="WP_011784390.1">
    <property type="nucleotide sequence ID" value="NC_008740.1"/>
</dbReference>